<evidence type="ECO:0000256" key="1">
    <source>
        <dbReference type="ARBA" id="ARBA00002578"/>
    </source>
</evidence>
<comment type="function">
    <text evidence="1 10">Role in flagellar biosynthesis.</text>
</comment>
<evidence type="ECO:0000256" key="9">
    <source>
        <dbReference type="NCBIfam" id="TIGR01400"/>
    </source>
</evidence>
<evidence type="ECO:0000256" key="2">
    <source>
        <dbReference type="ARBA" id="ARBA00009772"/>
    </source>
</evidence>
<keyword evidence="11" id="KW-0282">Flagellum</keyword>
<comment type="similarity">
    <text evidence="2 10">Belongs to the FliR/MopE/SpaR family.</text>
</comment>
<organism evidence="11 12">
    <name type="scientific">Thiohalospira halophila DSM 15071</name>
    <dbReference type="NCBI Taxonomy" id="1123397"/>
    <lineage>
        <taxon>Bacteria</taxon>
        <taxon>Pseudomonadati</taxon>
        <taxon>Pseudomonadota</taxon>
        <taxon>Gammaproteobacteria</taxon>
        <taxon>Thiohalospirales</taxon>
        <taxon>Thiohalospiraceae</taxon>
        <taxon>Thiohalospira</taxon>
    </lineage>
</organism>
<dbReference type="GO" id="GO:0044780">
    <property type="term" value="P:bacterial-type flagellum assembly"/>
    <property type="evidence" value="ECO:0007669"/>
    <property type="project" value="UniProtKB-UniRule"/>
</dbReference>
<evidence type="ECO:0000256" key="8">
    <source>
        <dbReference type="ARBA" id="ARBA00023143"/>
    </source>
</evidence>
<evidence type="ECO:0000256" key="4">
    <source>
        <dbReference type="ARBA" id="ARBA00022475"/>
    </source>
</evidence>
<dbReference type="InterPro" id="IPR002010">
    <property type="entry name" value="T3SS_IM_R"/>
</dbReference>
<evidence type="ECO:0000256" key="10">
    <source>
        <dbReference type="RuleBase" id="RU362071"/>
    </source>
</evidence>
<evidence type="ECO:0000313" key="11">
    <source>
        <dbReference type="EMBL" id="SFD08640.1"/>
    </source>
</evidence>
<dbReference type="Proteomes" id="UP000198611">
    <property type="component" value="Unassembled WGS sequence"/>
</dbReference>
<keyword evidence="11" id="KW-0969">Cilium</keyword>
<accession>A0A1I1PRT8</accession>
<dbReference type="Pfam" id="PF01311">
    <property type="entry name" value="Bac_export_1"/>
    <property type="match status" value="1"/>
</dbReference>
<evidence type="ECO:0000313" key="12">
    <source>
        <dbReference type="Proteomes" id="UP000198611"/>
    </source>
</evidence>
<gene>
    <name evidence="11" type="ORF">SAMN05660831_00768</name>
</gene>
<feature type="transmembrane region" description="Helical" evidence="10">
    <location>
        <begin position="43"/>
        <end position="63"/>
    </location>
</feature>
<sequence length="260" mass="27753">MELTTAEITAWIGSFLWPFMRISAMLFAAPVFGNAYTPTRVRIFVAVVLTVMIAPQLGPMPVIDPTSPAAFLVALHQILIGVAMGFVVQLTFATVILGGQVMALQMGLGFASMVDPQTGTQVPVVSQLWVIVATLLFVVMDGHLMIVQVVLESFKGIPVGPTGFDRSAWWTLASQGAHVFAGGVLIALPVVASVMVVNLAFGIMTRASPQLNIFAVGFPVTMTVGFGVMILTLPTFEERFVDLVAHAFETIRSLFGPQSG</sequence>
<feature type="transmembrane region" description="Helical" evidence="10">
    <location>
        <begin position="15"/>
        <end position="36"/>
    </location>
</feature>
<evidence type="ECO:0000256" key="5">
    <source>
        <dbReference type="ARBA" id="ARBA00022692"/>
    </source>
</evidence>
<feature type="transmembrane region" description="Helical" evidence="10">
    <location>
        <begin position="128"/>
        <end position="151"/>
    </location>
</feature>
<feature type="transmembrane region" description="Helical" evidence="10">
    <location>
        <begin position="213"/>
        <end position="233"/>
    </location>
</feature>
<evidence type="ECO:0000256" key="6">
    <source>
        <dbReference type="ARBA" id="ARBA00022989"/>
    </source>
</evidence>
<dbReference type="STRING" id="1123397.SAMN05660831_00768"/>
<keyword evidence="7 10" id="KW-0472">Membrane</keyword>
<keyword evidence="8 10" id="KW-0975">Bacterial flagellum</keyword>
<dbReference type="EMBL" id="FOMJ01000001">
    <property type="protein sequence ID" value="SFD08640.1"/>
    <property type="molecule type" value="Genomic_DNA"/>
</dbReference>
<dbReference type="PRINTS" id="PR00953">
    <property type="entry name" value="TYPE3IMRPROT"/>
</dbReference>
<dbReference type="AlphaFoldDB" id="A0A1I1PRT8"/>
<dbReference type="PANTHER" id="PTHR30065:SF8">
    <property type="entry name" value="FLAGELLAR BIOSYNTHETIC PROTEIN FLIR"/>
    <property type="match status" value="1"/>
</dbReference>
<dbReference type="GO" id="GO:0006605">
    <property type="term" value="P:protein targeting"/>
    <property type="evidence" value="ECO:0007669"/>
    <property type="project" value="UniProtKB-UniRule"/>
</dbReference>
<name>A0A1I1PRT8_9GAMM</name>
<evidence type="ECO:0000256" key="3">
    <source>
        <dbReference type="ARBA" id="ARBA00021717"/>
    </source>
</evidence>
<reference evidence="11 12" key="1">
    <citation type="submission" date="2016-10" db="EMBL/GenBank/DDBJ databases">
        <authorList>
            <person name="de Groot N.N."/>
        </authorList>
    </citation>
    <scope>NUCLEOTIDE SEQUENCE [LARGE SCALE GENOMIC DNA]</scope>
    <source>
        <strain evidence="11 12">HL3</strain>
    </source>
</reference>
<dbReference type="PANTHER" id="PTHR30065">
    <property type="entry name" value="FLAGELLAR BIOSYNTHETIC PROTEIN FLIR"/>
    <property type="match status" value="1"/>
</dbReference>
<dbReference type="GO" id="GO:0009425">
    <property type="term" value="C:bacterial-type flagellum basal body"/>
    <property type="evidence" value="ECO:0007669"/>
    <property type="project" value="UniProtKB-SubCell"/>
</dbReference>
<keyword evidence="6 10" id="KW-1133">Transmembrane helix</keyword>
<feature type="transmembrane region" description="Helical" evidence="10">
    <location>
        <begin position="179"/>
        <end position="201"/>
    </location>
</feature>
<protein>
    <recommendedName>
        <fullName evidence="3 9">Flagellar biosynthetic protein FliR</fullName>
    </recommendedName>
</protein>
<dbReference type="RefSeq" id="WP_093427392.1">
    <property type="nucleotide sequence ID" value="NZ_FOMJ01000001.1"/>
</dbReference>
<evidence type="ECO:0000256" key="7">
    <source>
        <dbReference type="ARBA" id="ARBA00023136"/>
    </source>
</evidence>
<keyword evidence="12" id="KW-1185">Reference proteome</keyword>
<keyword evidence="4 10" id="KW-1003">Cell membrane</keyword>
<comment type="subcellular location">
    <subcellularLocation>
        <location evidence="10">Cell membrane</location>
        <topology evidence="10">Multi-pass membrane protein</topology>
    </subcellularLocation>
    <subcellularLocation>
        <location evidence="10">Bacterial flagellum basal body</location>
    </subcellularLocation>
</comment>
<dbReference type="InterPro" id="IPR006303">
    <property type="entry name" value="FliR"/>
</dbReference>
<dbReference type="GO" id="GO:0005886">
    <property type="term" value="C:plasma membrane"/>
    <property type="evidence" value="ECO:0007669"/>
    <property type="project" value="UniProtKB-SubCell"/>
</dbReference>
<keyword evidence="5 10" id="KW-0812">Transmembrane</keyword>
<proteinExistence type="inferred from homology"/>
<keyword evidence="11" id="KW-0966">Cell projection</keyword>
<feature type="transmembrane region" description="Helical" evidence="10">
    <location>
        <begin position="69"/>
        <end position="97"/>
    </location>
</feature>
<dbReference type="OrthoDB" id="9797790at2"/>
<dbReference type="NCBIfam" id="TIGR01400">
    <property type="entry name" value="fliR"/>
    <property type="match status" value="1"/>
</dbReference>